<evidence type="ECO:0000313" key="8">
    <source>
        <dbReference type="Proteomes" id="UP001460270"/>
    </source>
</evidence>
<name>A0AAW0PDT4_9GOBI</name>
<proteinExistence type="predicted"/>
<gene>
    <name evidence="7" type="ORF">WMY93_011840</name>
</gene>
<accession>A0AAW0PDT4</accession>
<dbReference type="InterPro" id="IPR041588">
    <property type="entry name" value="Integrase_H2C2"/>
</dbReference>
<protein>
    <recommendedName>
        <fullName evidence="2">Gypsy retrotransposon integrase-like protein 1</fullName>
    </recommendedName>
</protein>
<dbReference type="EMBL" id="JBBPFD010000008">
    <property type="protein sequence ID" value="KAK7916079.1"/>
    <property type="molecule type" value="Genomic_DNA"/>
</dbReference>
<dbReference type="Gene3D" id="3.30.70.270">
    <property type="match status" value="2"/>
</dbReference>
<dbReference type="PANTHER" id="PTHR37984">
    <property type="entry name" value="PROTEIN CBG26694"/>
    <property type="match status" value="1"/>
</dbReference>
<dbReference type="PANTHER" id="PTHR37984:SF5">
    <property type="entry name" value="PROTEIN NYNRIN-LIKE"/>
    <property type="match status" value="1"/>
</dbReference>
<dbReference type="Pfam" id="PF17921">
    <property type="entry name" value="Integrase_H2C2"/>
    <property type="match status" value="1"/>
</dbReference>
<evidence type="ECO:0000259" key="6">
    <source>
        <dbReference type="Pfam" id="PF17921"/>
    </source>
</evidence>
<evidence type="ECO:0000259" key="4">
    <source>
        <dbReference type="Pfam" id="PF14893"/>
    </source>
</evidence>
<dbReference type="AlphaFoldDB" id="A0AAW0PDT4"/>
<keyword evidence="8" id="KW-1185">Reference proteome</keyword>
<dbReference type="Gene3D" id="1.10.340.70">
    <property type="match status" value="1"/>
</dbReference>
<dbReference type="Proteomes" id="UP001460270">
    <property type="component" value="Unassembled WGS sequence"/>
</dbReference>
<dbReference type="FunFam" id="1.10.340.70:FF:000001">
    <property type="entry name" value="Retrovirus-related Pol polyprotein from transposon gypsy-like Protein"/>
    <property type="match status" value="1"/>
</dbReference>
<feature type="domain" description="Paraneoplastic antigen Ma-like C-terminal" evidence="4">
    <location>
        <begin position="73"/>
        <end position="214"/>
    </location>
</feature>
<dbReference type="InterPro" id="IPR043502">
    <property type="entry name" value="DNA/RNA_pol_sf"/>
</dbReference>
<evidence type="ECO:0000313" key="7">
    <source>
        <dbReference type="EMBL" id="KAK7916079.1"/>
    </source>
</evidence>
<dbReference type="InterPro" id="IPR048270">
    <property type="entry name" value="PNMA_C"/>
</dbReference>
<reference evidence="8" key="1">
    <citation type="submission" date="2024-04" db="EMBL/GenBank/DDBJ databases">
        <title>Salinicola lusitanus LLJ914,a marine bacterium isolated from the Okinawa Trough.</title>
        <authorList>
            <person name="Li J."/>
        </authorList>
    </citation>
    <scope>NUCLEOTIDE SEQUENCE [LARGE SCALE GENOMIC DNA]</scope>
</reference>
<feature type="compositionally biased region" description="Gly residues" evidence="3">
    <location>
        <begin position="845"/>
        <end position="857"/>
    </location>
</feature>
<comment type="caution">
    <text evidence="7">The sequence shown here is derived from an EMBL/GenBank/DDBJ whole genome shotgun (WGS) entry which is preliminary data.</text>
</comment>
<feature type="region of interest" description="Disordered" evidence="3">
    <location>
        <begin position="15"/>
        <end position="48"/>
    </location>
</feature>
<feature type="region of interest" description="Disordered" evidence="3">
    <location>
        <begin position="834"/>
        <end position="857"/>
    </location>
</feature>
<evidence type="ECO:0000256" key="3">
    <source>
        <dbReference type="SAM" id="MobiDB-lite"/>
    </source>
</evidence>
<dbReference type="InterPro" id="IPR041577">
    <property type="entry name" value="RT_RNaseH_2"/>
</dbReference>
<dbReference type="Gene3D" id="3.10.20.370">
    <property type="match status" value="1"/>
</dbReference>
<dbReference type="Pfam" id="PF14893">
    <property type="entry name" value="PNMA"/>
    <property type="match status" value="1"/>
</dbReference>
<dbReference type="FunFam" id="3.30.70.270:FF:000020">
    <property type="entry name" value="Transposon Tf2-6 polyprotein-like Protein"/>
    <property type="match status" value="1"/>
</dbReference>
<dbReference type="InterPro" id="IPR050951">
    <property type="entry name" value="Retrovirus_Pol_polyprotein"/>
</dbReference>
<feature type="compositionally biased region" description="Low complexity" evidence="3">
    <location>
        <begin position="27"/>
        <end position="44"/>
    </location>
</feature>
<dbReference type="Pfam" id="PF17919">
    <property type="entry name" value="RT_RNaseH_2"/>
    <property type="match status" value="1"/>
</dbReference>
<dbReference type="InterPro" id="IPR043128">
    <property type="entry name" value="Rev_trsase/Diguanyl_cyclase"/>
</dbReference>
<dbReference type="GO" id="GO:0003824">
    <property type="term" value="F:catalytic activity"/>
    <property type="evidence" value="ECO:0007669"/>
    <property type="project" value="UniProtKB-KW"/>
</dbReference>
<dbReference type="CDD" id="cd09274">
    <property type="entry name" value="RNase_HI_RT_Ty3"/>
    <property type="match status" value="1"/>
</dbReference>
<organism evidence="7 8">
    <name type="scientific">Mugilogobius chulae</name>
    <name type="common">yellowstripe goby</name>
    <dbReference type="NCBI Taxonomy" id="88201"/>
    <lineage>
        <taxon>Eukaryota</taxon>
        <taxon>Metazoa</taxon>
        <taxon>Chordata</taxon>
        <taxon>Craniata</taxon>
        <taxon>Vertebrata</taxon>
        <taxon>Euteleostomi</taxon>
        <taxon>Actinopterygii</taxon>
        <taxon>Neopterygii</taxon>
        <taxon>Teleostei</taxon>
        <taxon>Neoteleostei</taxon>
        <taxon>Acanthomorphata</taxon>
        <taxon>Gobiaria</taxon>
        <taxon>Gobiiformes</taxon>
        <taxon>Gobioidei</taxon>
        <taxon>Gobiidae</taxon>
        <taxon>Gobionellinae</taxon>
        <taxon>Mugilogobius</taxon>
    </lineage>
</organism>
<dbReference type="SUPFAM" id="SSF56672">
    <property type="entry name" value="DNA/RNA polymerases"/>
    <property type="match status" value="1"/>
</dbReference>
<evidence type="ECO:0000259" key="5">
    <source>
        <dbReference type="Pfam" id="PF17919"/>
    </source>
</evidence>
<keyword evidence="1" id="KW-0511">Multifunctional enzyme</keyword>
<sequence length="857" mass="95905">MEDELQELRDQIAQLKADNERLRSNHAPASPTPSAGTSATPAASVPRTERLVYIPRDRRCPTFRGRSGIGIGEWIEEAQACIRERHLSLTDQAFFLYDHLEGEAREEIKFRSREEREDPTKILAILKELYGSAESYVALQEAFFSRKQTEGETLQEFSLALMGLMDKVKQQAPAPMPNADNLLRDQFIEHVLNGSLRRELKQYVRRSPRATLLEVRGEAIRWELESLPAGVRGRSNSVPSAFGLQYAMYGGSQREAAVTKAEQHLERLGVVLGRLQKEGLKAKLSKCRFFQREVHYLGHVISEEGVATDPGKIDVVANWPIPSTALELRSFLGFASYYRRFVEGFAKLAAPLHRRVAELSGKRSGKRPIQSVAGSWTTECQQSFDALKAKLTMAPVLAYADFSLPFILEVDASHAGLGAVLSQEQEGKVRPVAYASRGLRPTERNMSNYSSMKLELLALKWAMTEKFREYLLGHKCVVYTDNNPLSHLSSAKLGAVEQRWASQLASFDFVLRYRPGRCNGNADALSRQPGPSTQEMAPAALGMHLPEQLQQVLEGVGTRATQSAITVFPNFAPADLYELQQSDPVLQEVLTFWQQKRQPTREERRVISHPAQLVLTQWDRLVEMERLLYRQVFRPDGGGVTYQLLLPRALVREVLTKAHQEHGHQGIERTLALLRSRCYWPEMSEKWLNGARLVSVVKPRLPLDFLLGRVQDPVAGSVHEWVQEHQARLQVAFDGTHKQPQQFRSHHQWGRPIHWLLGRQNLYWVLRLLNRSSLLMLGRHPYADLLGRQLVNIKIPSPPQASRMAAPQGSTLLRVILNGTVACSPRPLLIGAAGSGSSGAECPSGGDGGGPSGGGKL</sequence>
<feature type="domain" description="Integrase zinc-binding" evidence="6">
    <location>
        <begin position="647"/>
        <end position="686"/>
    </location>
</feature>
<evidence type="ECO:0000256" key="1">
    <source>
        <dbReference type="ARBA" id="ARBA00023268"/>
    </source>
</evidence>
<evidence type="ECO:0000256" key="2">
    <source>
        <dbReference type="ARBA" id="ARBA00039658"/>
    </source>
</evidence>
<feature type="domain" description="Reverse transcriptase/retrotransposon-derived protein RNase H-like" evidence="5">
    <location>
        <begin position="376"/>
        <end position="478"/>
    </location>
</feature>
<dbReference type="FunFam" id="3.10.20.370:FF:000001">
    <property type="entry name" value="Retrovirus-related Pol polyprotein from transposon 17.6-like protein"/>
    <property type="match status" value="1"/>
</dbReference>